<gene>
    <name evidence="4" type="ORF">DCM90_02945</name>
</gene>
<feature type="domain" description="Glucosyltransferase 3-like C-terminal" evidence="3">
    <location>
        <begin position="182"/>
        <end position="342"/>
    </location>
</feature>
<evidence type="ECO:0000259" key="2">
    <source>
        <dbReference type="Pfam" id="PF26334"/>
    </source>
</evidence>
<dbReference type="Gene3D" id="3.40.50.2000">
    <property type="entry name" value="Glycogen Phosphorylase B"/>
    <property type="match status" value="2"/>
</dbReference>
<evidence type="ECO:0000256" key="1">
    <source>
        <dbReference type="ARBA" id="ARBA00022679"/>
    </source>
</evidence>
<keyword evidence="1" id="KW-0808">Transferase</keyword>
<evidence type="ECO:0000313" key="5">
    <source>
        <dbReference type="Proteomes" id="UP000245080"/>
    </source>
</evidence>
<reference evidence="4 5" key="1">
    <citation type="journal article" date="2018" name="Int. J. Syst. Evol. Microbiol.">
        <title>Lactobacillus bambusae sp. nov., isolated from a traditional fermented Ma-bamboo shoots of Taiwan.</title>
        <authorList>
            <person name="Wang L.-T."/>
        </authorList>
    </citation>
    <scope>NUCLEOTIDE SEQUENCE [LARGE SCALE GENOMIC DNA]</scope>
    <source>
        <strain evidence="4 5">BS-W1</strain>
    </source>
</reference>
<protein>
    <recommendedName>
        <fullName evidence="6">Beta-1,6-galactofuranosyltransferase</fullName>
    </recommendedName>
</protein>
<name>A0A2V1MY66_9LACO</name>
<dbReference type="PIRSF" id="PIRSF007023">
    <property type="entry name" value="UDP-Galf_transf"/>
    <property type="match status" value="1"/>
</dbReference>
<dbReference type="EMBL" id="QCXQ01000002">
    <property type="protein sequence ID" value="PWF99926.1"/>
    <property type="molecule type" value="Genomic_DNA"/>
</dbReference>
<accession>A0A2V1MY66</accession>
<evidence type="ECO:0008006" key="6">
    <source>
        <dbReference type="Google" id="ProtNLM"/>
    </source>
</evidence>
<evidence type="ECO:0000259" key="3">
    <source>
        <dbReference type="Pfam" id="PF26337"/>
    </source>
</evidence>
<sequence>MTIYMTKRNGNFQETFFSGWDQGASGKSQADNLTYIQEMNGRIIDFFVYSDKGEDISHRSARFDGIFSGLKRQDIVIIQYPLLFSLETQRLIIQKIHQIGAYVVAYVQDISPLWQTKGDYHTPSDEPLFTEGDGIIAHTNQMADQIRRQWHLPPEYPIVIRGLAGYVTTLFDSKDRHVTDPIDYAGGLHKAPFLVELARHQPMNIYANVDDAFEVAEGMEIQGSYDPEAISHILQGSFGLVWDSTDYPEVEGNYGEYERFNSPNKLSMYLAANEPVIVWDQAAEAEFVTRNRIGLVIKNLSELPDRLAKLTETEYQEILKATANIGILVRSGYFLKRAVLEMQGRLVLADLKIL</sequence>
<organism evidence="4 5">
    <name type="scientific">Levilactobacillus bambusae</name>
    <dbReference type="NCBI Taxonomy" id="2024736"/>
    <lineage>
        <taxon>Bacteria</taxon>
        <taxon>Bacillati</taxon>
        <taxon>Bacillota</taxon>
        <taxon>Bacilli</taxon>
        <taxon>Lactobacillales</taxon>
        <taxon>Lactobacillaceae</taxon>
        <taxon>Levilactobacillus</taxon>
    </lineage>
</organism>
<dbReference type="InterPro" id="IPR058591">
    <property type="entry name" value="Gtf3_N"/>
</dbReference>
<dbReference type="AlphaFoldDB" id="A0A2V1MY66"/>
<dbReference type="InterPro" id="IPR058592">
    <property type="entry name" value="Gtf3_C"/>
</dbReference>
<dbReference type="Pfam" id="PF26334">
    <property type="entry name" value="Gtf3_N"/>
    <property type="match status" value="1"/>
</dbReference>
<comment type="caution">
    <text evidence="4">The sequence shown here is derived from an EMBL/GenBank/DDBJ whole genome shotgun (WGS) entry which is preliminary data.</text>
</comment>
<dbReference type="RefSeq" id="WP_109249876.1">
    <property type="nucleotide sequence ID" value="NZ_QCXQ01000002.1"/>
</dbReference>
<proteinExistence type="predicted"/>
<evidence type="ECO:0000313" key="4">
    <source>
        <dbReference type="EMBL" id="PWF99926.1"/>
    </source>
</evidence>
<dbReference type="OrthoDB" id="9790931at2"/>
<dbReference type="Proteomes" id="UP000245080">
    <property type="component" value="Unassembled WGS sequence"/>
</dbReference>
<keyword evidence="5" id="KW-1185">Reference proteome</keyword>
<feature type="domain" description="Glucosyltransferase 3-like N-terminal" evidence="2">
    <location>
        <begin position="18"/>
        <end position="149"/>
    </location>
</feature>
<dbReference type="Pfam" id="PF26337">
    <property type="entry name" value="Gtf3_C"/>
    <property type="match status" value="1"/>
</dbReference>